<dbReference type="InterPro" id="IPR025110">
    <property type="entry name" value="AMP-bd_C"/>
</dbReference>
<evidence type="ECO:0000313" key="7">
    <source>
        <dbReference type="Proteomes" id="UP000053429"/>
    </source>
</evidence>
<feature type="domain" description="Carrier" evidence="5">
    <location>
        <begin position="958"/>
        <end position="1032"/>
    </location>
</feature>
<dbReference type="Pfam" id="PF13193">
    <property type="entry name" value="AMP-binding_C"/>
    <property type="match status" value="1"/>
</dbReference>
<dbReference type="EMBL" id="LMWY01000046">
    <property type="protein sequence ID" value="KUN95706.1"/>
    <property type="molecule type" value="Genomic_DNA"/>
</dbReference>
<dbReference type="SMART" id="SM00823">
    <property type="entry name" value="PKS_PP"/>
    <property type="match status" value="1"/>
</dbReference>
<dbReference type="GO" id="GO:0043041">
    <property type="term" value="P:amino acid activation for nonribosomal peptide biosynthetic process"/>
    <property type="evidence" value="ECO:0007669"/>
    <property type="project" value="TreeGrafter"/>
</dbReference>
<dbReference type="InterPro" id="IPR020806">
    <property type="entry name" value="PKS_PP-bd"/>
</dbReference>
<dbReference type="Gene3D" id="1.10.1200.10">
    <property type="entry name" value="ACP-like"/>
    <property type="match status" value="1"/>
</dbReference>
<dbReference type="PANTHER" id="PTHR45527:SF1">
    <property type="entry name" value="FATTY ACID SYNTHASE"/>
    <property type="match status" value="1"/>
</dbReference>
<dbReference type="Gene3D" id="3.30.300.30">
    <property type="match status" value="1"/>
</dbReference>
<dbReference type="PROSITE" id="PS50075">
    <property type="entry name" value="CARRIER"/>
    <property type="match status" value="1"/>
</dbReference>
<dbReference type="InterPro" id="IPR000873">
    <property type="entry name" value="AMP-dep_synth/lig_dom"/>
</dbReference>
<dbReference type="FunFam" id="2.30.38.10:FF:000001">
    <property type="entry name" value="Non-ribosomal peptide synthetase PvdI"/>
    <property type="match status" value="1"/>
</dbReference>
<protein>
    <recommendedName>
        <fullName evidence="5">Carrier domain-containing protein</fullName>
    </recommendedName>
</protein>
<dbReference type="GO" id="GO:0008610">
    <property type="term" value="P:lipid biosynthetic process"/>
    <property type="evidence" value="ECO:0007669"/>
    <property type="project" value="UniProtKB-ARBA"/>
</dbReference>
<dbReference type="GO" id="GO:0044550">
    <property type="term" value="P:secondary metabolite biosynthetic process"/>
    <property type="evidence" value="ECO:0007669"/>
    <property type="project" value="TreeGrafter"/>
</dbReference>
<dbReference type="InterPro" id="IPR020845">
    <property type="entry name" value="AMP-binding_CS"/>
</dbReference>
<keyword evidence="2" id="KW-0596">Phosphopantetheine</keyword>
<sequence>MIDRDAVRLPLSAGQQGVWFAHQMDSTGRTYNCAEYIAVDGPVDVALFRAAWAALSAEADVVRIDRIVQDDGLWQVVEPEQTAGLPLVDLSAADDAEARAQRWMRDDVRRPVDLSRGPISSFALIKLSDTRFFFYYRIHHVVIDGYGVHLLGRRLAEIYSALAAGDTDVAPVFGPLKDLLDDEAEYRASDAFEADRAYWVEHFGDRPEPLRMPGRRGPGPGLPEERLRLRLTTALPEADLELLRKTAFVSGTTWQILLMTVVGAYVHRVTGRQDVVLGVPVTGRRTVAARRIPGMATNSVPVRLAVAPGESLTDLVPRLTREVGEALKHERFRLEDLQRELAPHDGVGALMGPIVNFMPYGGPLRFGQAPATSHNLASGPVLDLFLTFRPEPGGEAMSLVLDGNPDTHDLDSLTGHQERLLAFIRTVAAAPATALDSIDVLGAAERQRLLVDRNATELPLDDETVPRLFRQRAAAAPSAVALVHGPATLTYGELEARSELLAQELAGRGIGPEHLVALALPRSPELVVAMLAVLKAGAAFVPVDVSYPTERFLHTLQDSSPAYVITTSEETRLPEGTARILLDDTDVAPGRARLAGRLPDPGPDQSAYVIYTSGSTGVPKGVVVPHRGLRNLVEDRVRRYGLDARSRVLQLVSPSFDVAMADIWPTLLAGGRLVLAPEGRTVSGEELAALLREHGITQAAIPPVFLTRVPSEDLPELGVLITGGEPADPETLRRWATGRRIFNEYGVTEATVTTTVSPPLDPGAAPAIGAPIANSQVYVLDAGMLPVLPGAVGELYIAGAGVARGYLRRPELTARRFVPCPYGPPGSRMYRTGDLVRWRDDGQLEYVGRADSQVKIRGFRVELGEIEAVLARQEPVGAVVATVWEERPGSKRLVAHVVPAPGAVLDLDEVRRRAARSLPDHMVPIVVELDAVPVTPNGKVDRRALPAPDLSAAGTGRPPRDDREEILCALFAQVLGLDRFGAEDSFFGRGGDSILALRLVAQAHRAGVDFAVGDVFRYPTVAQLAPHTRMVGRTADGTDGSDAIDGTAATGAAGLTPADLPLVRLDQAEIDALVAAHPGMSDVLPLTPLQQGLLFHNLLSRGGVDSYAAQLRFELDGRLDTAVLRVAATSLLERHAGLRAAFRHADTEEPVQIVCEGLRPPWAERDLSGMPQDEREAEALRLAADERARPFDMTAPPLLRFLVLKLADDRHRVILTAHHILWDGWSTAILVRELFTLYGRGGDRAGLPPARTPRDYLAWLAAQDRSASRRAWATALSGLTGPTQVADGVPGPAGEHQEHLTHELDAGLSEALTAYCRAHGVTLSTAVHAAWGLLLARITGSDDVLFGTSVSGRPAQLPGVEDIVGLLTNTVPVRLRLRAGEAMSATLARLQEEQLSLVPHHHLALTDIQRQAADPEGGAGLRYSGGALFDTAITFVNGSLEAGGPTGVDGLRLAALDVTDGTHYPLRLVALSGRTLTLRLGHRPDVFSRAEAERLLTRLVHTLQALPEAP</sequence>
<dbReference type="Pfam" id="PF00668">
    <property type="entry name" value="Condensation"/>
    <property type="match status" value="2"/>
</dbReference>
<dbReference type="Gene3D" id="3.30.559.10">
    <property type="entry name" value="Chloramphenicol acetyltransferase-like domain"/>
    <property type="match status" value="2"/>
</dbReference>
<dbReference type="FunFam" id="3.40.50.980:FF:000001">
    <property type="entry name" value="Non-ribosomal peptide synthetase"/>
    <property type="match status" value="1"/>
</dbReference>
<comment type="cofactor">
    <cofactor evidence="1">
        <name>pantetheine 4'-phosphate</name>
        <dbReference type="ChEBI" id="CHEBI:47942"/>
    </cofactor>
</comment>
<keyword evidence="3" id="KW-0597">Phosphoprotein</keyword>
<name>A0A101TNP6_9ACTN</name>
<dbReference type="SUPFAM" id="SSF52777">
    <property type="entry name" value="CoA-dependent acyltransferases"/>
    <property type="match status" value="4"/>
</dbReference>
<keyword evidence="7" id="KW-1185">Reference proteome</keyword>
<dbReference type="FunFam" id="3.40.50.12780:FF:000012">
    <property type="entry name" value="Non-ribosomal peptide synthetase"/>
    <property type="match status" value="1"/>
</dbReference>
<dbReference type="InterPro" id="IPR045851">
    <property type="entry name" value="AMP-bd_C_sf"/>
</dbReference>
<dbReference type="CDD" id="cd19543">
    <property type="entry name" value="DCL_NRPS"/>
    <property type="match status" value="1"/>
</dbReference>
<dbReference type="GO" id="GO:0005737">
    <property type="term" value="C:cytoplasm"/>
    <property type="evidence" value="ECO:0007669"/>
    <property type="project" value="TreeGrafter"/>
</dbReference>
<feature type="region of interest" description="Disordered" evidence="4">
    <location>
        <begin position="938"/>
        <end position="960"/>
    </location>
</feature>
<dbReference type="InterPro" id="IPR036736">
    <property type="entry name" value="ACP-like_sf"/>
</dbReference>
<dbReference type="InterPro" id="IPR001242">
    <property type="entry name" value="Condensation_dom"/>
</dbReference>
<accession>A0A101TNP6</accession>
<dbReference type="InterPro" id="IPR009081">
    <property type="entry name" value="PP-bd_ACP"/>
</dbReference>
<dbReference type="NCBIfam" id="TIGR01733">
    <property type="entry name" value="AA-adenyl-dom"/>
    <property type="match status" value="1"/>
</dbReference>
<dbReference type="Pfam" id="PF00501">
    <property type="entry name" value="AMP-binding"/>
    <property type="match status" value="1"/>
</dbReference>
<evidence type="ECO:0000259" key="5">
    <source>
        <dbReference type="PROSITE" id="PS50075"/>
    </source>
</evidence>
<evidence type="ECO:0000256" key="3">
    <source>
        <dbReference type="ARBA" id="ARBA00022553"/>
    </source>
</evidence>
<dbReference type="Gene3D" id="3.30.559.30">
    <property type="entry name" value="Nonribosomal peptide synthetase, condensation domain"/>
    <property type="match status" value="2"/>
</dbReference>
<evidence type="ECO:0000256" key="4">
    <source>
        <dbReference type="SAM" id="MobiDB-lite"/>
    </source>
</evidence>
<dbReference type="InterPro" id="IPR042099">
    <property type="entry name" value="ANL_N_sf"/>
</dbReference>
<dbReference type="Pfam" id="PF00550">
    <property type="entry name" value="PP-binding"/>
    <property type="match status" value="1"/>
</dbReference>
<evidence type="ECO:0000256" key="1">
    <source>
        <dbReference type="ARBA" id="ARBA00001957"/>
    </source>
</evidence>
<dbReference type="InterPro" id="IPR023213">
    <property type="entry name" value="CAT-like_dom_sf"/>
</dbReference>
<dbReference type="GO" id="GO:0003824">
    <property type="term" value="F:catalytic activity"/>
    <property type="evidence" value="ECO:0007669"/>
    <property type="project" value="InterPro"/>
</dbReference>
<dbReference type="GO" id="GO:0017000">
    <property type="term" value="P:antibiotic biosynthetic process"/>
    <property type="evidence" value="ECO:0007669"/>
    <property type="project" value="UniProtKB-ARBA"/>
</dbReference>
<dbReference type="FunFam" id="1.10.1200.10:FF:000005">
    <property type="entry name" value="Nonribosomal peptide synthetase 1"/>
    <property type="match status" value="1"/>
</dbReference>
<gene>
    <name evidence="6" type="ORF">AQJ67_34710</name>
</gene>
<dbReference type="Proteomes" id="UP000053429">
    <property type="component" value="Unassembled WGS sequence"/>
</dbReference>
<reference evidence="6 7" key="1">
    <citation type="submission" date="2015-10" db="EMBL/GenBank/DDBJ databases">
        <title>Draft genome sequence of Streptomyces caeruleatus NRRL B-24802, type strain for the species Streptomyces caeruleatus.</title>
        <authorList>
            <person name="Ruckert C."/>
            <person name="Winkler A."/>
            <person name="Kalinowski J."/>
            <person name="Kampfer P."/>
            <person name="Glaeser S."/>
        </authorList>
    </citation>
    <scope>NUCLEOTIDE SEQUENCE [LARGE SCALE GENOMIC DNA]</scope>
    <source>
        <strain evidence="6 7">NRRL B-24802</strain>
    </source>
</reference>
<dbReference type="Gene3D" id="3.40.50.12780">
    <property type="entry name" value="N-terminal domain of ligase-like"/>
    <property type="match status" value="1"/>
</dbReference>
<dbReference type="PANTHER" id="PTHR45527">
    <property type="entry name" value="NONRIBOSOMAL PEPTIDE SYNTHETASE"/>
    <property type="match status" value="1"/>
</dbReference>
<evidence type="ECO:0000313" key="6">
    <source>
        <dbReference type="EMBL" id="KUN95706.1"/>
    </source>
</evidence>
<organism evidence="6 7">
    <name type="scientific">Streptomyces caeruleatus</name>
    <dbReference type="NCBI Taxonomy" id="661399"/>
    <lineage>
        <taxon>Bacteria</taxon>
        <taxon>Bacillati</taxon>
        <taxon>Actinomycetota</taxon>
        <taxon>Actinomycetes</taxon>
        <taxon>Kitasatosporales</taxon>
        <taxon>Streptomycetaceae</taxon>
        <taxon>Streptomyces</taxon>
    </lineage>
</organism>
<dbReference type="GO" id="GO:0031177">
    <property type="term" value="F:phosphopantetheine binding"/>
    <property type="evidence" value="ECO:0007669"/>
    <property type="project" value="InterPro"/>
</dbReference>
<dbReference type="InterPro" id="IPR010071">
    <property type="entry name" value="AA_adenyl_dom"/>
</dbReference>
<dbReference type="SUPFAM" id="SSF56801">
    <property type="entry name" value="Acetyl-CoA synthetase-like"/>
    <property type="match status" value="1"/>
</dbReference>
<proteinExistence type="predicted"/>
<comment type="caution">
    <text evidence="6">The sequence shown here is derived from an EMBL/GenBank/DDBJ whole genome shotgun (WGS) entry which is preliminary data.</text>
</comment>
<evidence type="ECO:0000256" key="2">
    <source>
        <dbReference type="ARBA" id="ARBA00022450"/>
    </source>
</evidence>
<dbReference type="OrthoDB" id="2472181at2"/>
<dbReference type="SUPFAM" id="SSF47336">
    <property type="entry name" value="ACP-like"/>
    <property type="match status" value="1"/>
</dbReference>
<dbReference type="PROSITE" id="PS00455">
    <property type="entry name" value="AMP_BINDING"/>
    <property type="match status" value="1"/>
</dbReference>
<dbReference type="STRING" id="661399.AQJ67_34710"/>
<dbReference type="RefSeq" id="WP_062723323.1">
    <property type="nucleotide sequence ID" value="NZ_KQ948937.1"/>
</dbReference>